<comment type="similarity">
    <text evidence="1">In the C-terminal section; belongs to the class-I pyridoxal-phosphate-dependent aminotransferase family.</text>
</comment>
<evidence type="ECO:0000313" key="7">
    <source>
        <dbReference type="EMBL" id="AKA24762.1"/>
    </source>
</evidence>
<evidence type="ECO:0000256" key="1">
    <source>
        <dbReference type="ARBA" id="ARBA00005384"/>
    </source>
</evidence>
<evidence type="ECO:0000256" key="3">
    <source>
        <dbReference type="ARBA" id="ARBA00023015"/>
    </source>
</evidence>
<accession>A0A0D5Y194</accession>
<dbReference type="Pfam" id="PF00155">
    <property type="entry name" value="Aminotran_1_2"/>
    <property type="match status" value="1"/>
</dbReference>
<dbReference type="InterPro" id="IPR004839">
    <property type="entry name" value="Aminotransferase_I/II_large"/>
</dbReference>
<dbReference type="AlphaFoldDB" id="A0A0D5Y194"/>
<evidence type="ECO:0000256" key="2">
    <source>
        <dbReference type="ARBA" id="ARBA00022898"/>
    </source>
</evidence>
<dbReference type="InterPro" id="IPR051446">
    <property type="entry name" value="HTH_trans_reg/aminotransferase"/>
</dbReference>
<dbReference type="CDD" id="cd07377">
    <property type="entry name" value="WHTH_GntR"/>
    <property type="match status" value="1"/>
</dbReference>
<evidence type="ECO:0000313" key="8">
    <source>
        <dbReference type="Proteomes" id="UP000032748"/>
    </source>
</evidence>
<dbReference type="GO" id="GO:0030170">
    <property type="term" value="F:pyridoxal phosphate binding"/>
    <property type="evidence" value="ECO:0007669"/>
    <property type="project" value="InterPro"/>
</dbReference>
<reference evidence="7 8" key="1">
    <citation type="journal article" date="2015" name="Mol. Plant Microbe Interact.">
        <title>Comparative Genomic Analysis of Pseudomonas chlororaphis PCL1606 Reveals New Insight into Antifungal Compounds Involved in Biocontrol.</title>
        <authorList>
            <person name="Calderon C.E."/>
            <person name="Ramos C."/>
            <person name="de Vicente A."/>
            <person name="Cazorla F.M."/>
        </authorList>
    </citation>
    <scope>NUCLEOTIDE SEQUENCE [LARGE SCALE GENOMIC DNA]</scope>
    <source>
        <strain evidence="7 8">PCL1606</strain>
    </source>
</reference>
<gene>
    <name evidence="7" type="ORF">PCL1606_33110</name>
</gene>
<evidence type="ECO:0000256" key="4">
    <source>
        <dbReference type="ARBA" id="ARBA00023125"/>
    </source>
</evidence>
<dbReference type="PANTHER" id="PTHR46577:SF1">
    <property type="entry name" value="HTH-TYPE TRANSCRIPTIONAL REGULATORY PROTEIN GABR"/>
    <property type="match status" value="1"/>
</dbReference>
<dbReference type="RefSeq" id="WP_045883429.1">
    <property type="nucleotide sequence ID" value="NZ_CP011110.1"/>
</dbReference>
<dbReference type="InterPro" id="IPR036388">
    <property type="entry name" value="WH-like_DNA-bd_sf"/>
</dbReference>
<dbReference type="KEGG" id="pcz:PCL1606_33110"/>
<evidence type="ECO:0000259" key="6">
    <source>
        <dbReference type="PROSITE" id="PS50949"/>
    </source>
</evidence>
<keyword evidence="3" id="KW-0805">Transcription regulation</keyword>
<keyword evidence="5" id="KW-0804">Transcription</keyword>
<keyword evidence="2" id="KW-0663">Pyridoxal phosphate</keyword>
<sequence length="477" mass="52674">MELHVVINGRKDLADQLYRQLRDAIECGRLAAGAQLPPSRLLAEQLGISRKTVSDTYSLLTYENFLIGRIGRGTFVNARPVKAERKQRAADLACAQSLEKWQELPTPLRHPTLEGTSRYEFIGGATTRNQFPQEEWRRCTQDALRRIAQGGGFYSQPEGLPALRSAIAGHVSFSRGVACTDADIVVCNGAQQALDLIARVVLEPGSLVAMEDPGYTPARLLFNAQGATVIGVPVDDEGLQVERIPDGVRLIYVTPSHQFPLGMAMSHARRLALLERARELGAIVIEDDYDSEFRYEGRPTDSLQSLDSRGVVAYVGTFSKTMLPQLRLGYAVLPPAILGAVIKAKRLSDCHTSTLPQWALAKFIAEGYLLKHIRRCHTVYAGRRERILQRLNGDLSPWLQAVPSSAGFHMAALCKVPVNIPLLLELAKKVEVGLYSLHGFFYQEPARDGLFIGFGAIETLDIDPALDKVRDILRQIA</sequence>
<dbReference type="Gene3D" id="1.10.10.10">
    <property type="entry name" value="Winged helix-like DNA-binding domain superfamily/Winged helix DNA-binding domain"/>
    <property type="match status" value="1"/>
</dbReference>
<keyword evidence="4 7" id="KW-0238">DNA-binding</keyword>
<dbReference type="GO" id="GO:0003677">
    <property type="term" value="F:DNA binding"/>
    <property type="evidence" value="ECO:0007669"/>
    <property type="project" value="UniProtKB-KW"/>
</dbReference>
<dbReference type="GO" id="GO:0003700">
    <property type="term" value="F:DNA-binding transcription factor activity"/>
    <property type="evidence" value="ECO:0007669"/>
    <property type="project" value="InterPro"/>
</dbReference>
<feature type="domain" description="HTH gntR-type" evidence="6">
    <location>
        <begin position="11"/>
        <end position="79"/>
    </location>
</feature>
<dbReference type="PATRIC" id="fig|587753.10.peg.3301"/>
<dbReference type="EMBL" id="CP011110">
    <property type="protein sequence ID" value="AKA24762.1"/>
    <property type="molecule type" value="Genomic_DNA"/>
</dbReference>
<dbReference type="InterPro" id="IPR015424">
    <property type="entry name" value="PyrdxlP-dep_Trfase"/>
</dbReference>
<dbReference type="SUPFAM" id="SSF53383">
    <property type="entry name" value="PLP-dependent transferases"/>
    <property type="match status" value="1"/>
</dbReference>
<evidence type="ECO:0000256" key="5">
    <source>
        <dbReference type="ARBA" id="ARBA00023163"/>
    </source>
</evidence>
<protein>
    <submittedName>
        <fullName evidence="7">DNA-binding protein</fullName>
    </submittedName>
</protein>
<dbReference type="PROSITE" id="PS50949">
    <property type="entry name" value="HTH_GNTR"/>
    <property type="match status" value="1"/>
</dbReference>
<dbReference type="PANTHER" id="PTHR46577">
    <property type="entry name" value="HTH-TYPE TRANSCRIPTIONAL REGULATORY PROTEIN GABR"/>
    <property type="match status" value="1"/>
</dbReference>
<dbReference type="InterPro" id="IPR015421">
    <property type="entry name" value="PyrdxlP-dep_Trfase_major"/>
</dbReference>
<dbReference type="SMART" id="SM00345">
    <property type="entry name" value="HTH_GNTR"/>
    <property type="match status" value="1"/>
</dbReference>
<dbReference type="CDD" id="cd00609">
    <property type="entry name" value="AAT_like"/>
    <property type="match status" value="1"/>
</dbReference>
<dbReference type="Gene3D" id="3.40.640.10">
    <property type="entry name" value="Type I PLP-dependent aspartate aminotransferase-like (Major domain)"/>
    <property type="match status" value="1"/>
</dbReference>
<organism evidence="7 8">
    <name type="scientific">Pseudomonas chlororaphis</name>
    <dbReference type="NCBI Taxonomy" id="587753"/>
    <lineage>
        <taxon>Bacteria</taxon>
        <taxon>Pseudomonadati</taxon>
        <taxon>Pseudomonadota</taxon>
        <taxon>Gammaproteobacteria</taxon>
        <taxon>Pseudomonadales</taxon>
        <taxon>Pseudomonadaceae</taxon>
        <taxon>Pseudomonas</taxon>
    </lineage>
</organism>
<name>A0A0D5Y194_9PSED</name>
<proteinExistence type="inferred from homology"/>
<dbReference type="Pfam" id="PF00392">
    <property type="entry name" value="GntR"/>
    <property type="match status" value="1"/>
</dbReference>
<dbReference type="SUPFAM" id="SSF46785">
    <property type="entry name" value="Winged helix' DNA-binding domain"/>
    <property type="match status" value="1"/>
</dbReference>
<dbReference type="InterPro" id="IPR036390">
    <property type="entry name" value="WH_DNA-bd_sf"/>
</dbReference>
<dbReference type="Proteomes" id="UP000032748">
    <property type="component" value="Chromosome"/>
</dbReference>
<dbReference type="OrthoDB" id="9808770at2"/>
<dbReference type="InterPro" id="IPR000524">
    <property type="entry name" value="Tscrpt_reg_HTH_GntR"/>
</dbReference>